<name>A0ABV2MPY1_9HYPH</name>
<protein>
    <submittedName>
        <fullName evidence="1">Uncharacterized protein</fullName>
    </submittedName>
</protein>
<reference evidence="1 2" key="1">
    <citation type="submission" date="2024-06" db="EMBL/GenBank/DDBJ databases">
        <title>Genomic Encyclopedia of Type Strains, Phase IV (KMG-IV): sequencing the most valuable type-strain genomes for metagenomic binning, comparative biology and taxonomic classification.</title>
        <authorList>
            <person name="Goeker M."/>
        </authorList>
    </citation>
    <scope>NUCLEOTIDE SEQUENCE [LARGE SCALE GENOMIC DNA]</scope>
    <source>
        <strain evidence="1 2">DSM 29288</strain>
    </source>
</reference>
<proteinExistence type="predicted"/>
<sequence length="93" mass="10144">MKIANGTLGMRRGLEDGSLVARKNGEPGLKVRRMIRPRLEFRRNAEIGAEEAAAKLGNEFLAGALTSISRIPGKIPADAAGWRRPMRFMPISA</sequence>
<dbReference type="EMBL" id="JBEPMY010000031">
    <property type="protein sequence ID" value="MET3758528.1"/>
    <property type="molecule type" value="Genomic_DNA"/>
</dbReference>
<comment type="caution">
    <text evidence="1">The sequence shown here is derived from an EMBL/GenBank/DDBJ whole genome shotgun (WGS) entry which is preliminary data.</text>
</comment>
<organism evidence="1 2">
    <name type="scientific">Rhizobium binae</name>
    <dbReference type="NCBI Taxonomy" id="1138190"/>
    <lineage>
        <taxon>Bacteria</taxon>
        <taxon>Pseudomonadati</taxon>
        <taxon>Pseudomonadota</taxon>
        <taxon>Alphaproteobacteria</taxon>
        <taxon>Hyphomicrobiales</taxon>
        <taxon>Rhizobiaceae</taxon>
        <taxon>Rhizobium/Agrobacterium group</taxon>
        <taxon>Rhizobium</taxon>
    </lineage>
</organism>
<evidence type="ECO:0000313" key="1">
    <source>
        <dbReference type="EMBL" id="MET3758528.1"/>
    </source>
</evidence>
<accession>A0ABV2MPY1</accession>
<evidence type="ECO:0000313" key="2">
    <source>
        <dbReference type="Proteomes" id="UP001549077"/>
    </source>
</evidence>
<dbReference type="Proteomes" id="UP001549077">
    <property type="component" value="Unassembled WGS sequence"/>
</dbReference>
<gene>
    <name evidence="1" type="ORF">ABID08_005910</name>
</gene>
<keyword evidence="2" id="KW-1185">Reference proteome</keyword>